<dbReference type="EMBL" id="BKCJ010363084">
    <property type="protein sequence ID" value="GFA06219.1"/>
    <property type="molecule type" value="Genomic_DNA"/>
</dbReference>
<protein>
    <recommendedName>
        <fullName evidence="3">Reverse transcriptase domain-containing protein</fullName>
    </recommendedName>
</protein>
<reference evidence="2" key="1">
    <citation type="journal article" date="2019" name="Sci. Rep.">
        <title>Draft genome of Tanacetum cinerariifolium, the natural source of mosquito coil.</title>
        <authorList>
            <person name="Yamashiro T."/>
            <person name="Shiraishi A."/>
            <person name="Satake H."/>
            <person name="Nakayama K."/>
        </authorList>
    </citation>
    <scope>NUCLEOTIDE SEQUENCE</scope>
</reference>
<sequence length="300" mass="33840">MEEDILFLEGLLSEDPHPIIPNQTKSSIEEPKNLFSMRYEHFSTNLVTNDVAESSTKNLIPIPHESKVTSDNERESNELVKDDSSVFTTSSNPLLDDDKINSDELNSQVESNFVESTSNHDTVKIDNLDEFSGPFIPIHIAEEERIRREHADYINRMEMLFSINPRTHPLVNANTNVESLPSLPIPVQDSDSQQEEIDVVTETDDVLPPGVENDNSDGEVDAIDDLHVDNSISNSKHESSEIVRNTIVEFEFDARVKFDVSNDENDDLSYFMFVISDKVFSLLSAESEDTIFDPGFTPSD</sequence>
<proteinExistence type="predicted"/>
<feature type="region of interest" description="Disordered" evidence="1">
    <location>
        <begin position="60"/>
        <end position="100"/>
    </location>
</feature>
<feature type="compositionally biased region" description="Basic and acidic residues" evidence="1">
    <location>
        <begin position="64"/>
        <end position="84"/>
    </location>
</feature>
<evidence type="ECO:0000256" key="1">
    <source>
        <dbReference type="SAM" id="MobiDB-lite"/>
    </source>
</evidence>
<accession>A0A699J273</accession>
<evidence type="ECO:0000313" key="2">
    <source>
        <dbReference type="EMBL" id="GFA06219.1"/>
    </source>
</evidence>
<comment type="caution">
    <text evidence="2">The sequence shown here is derived from an EMBL/GenBank/DDBJ whole genome shotgun (WGS) entry which is preliminary data.</text>
</comment>
<gene>
    <name evidence="2" type="ORF">Tci_578191</name>
</gene>
<organism evidence="2">
    <name type="scientific">Tanacetum cinerariifolium</name>
    <name type="common">Dalmatian daisy</name>
    <name type="synonym">Chrysanthemum cinerariifolium</name>
    <dbReference type="NCBI Taxonomy" id="118510"/>
    <lineage>
        <taxon>Eukaryota</taxon>
        <taxon>Viridiplantae</taxon>
        <taxon>Streptophyta</taxon>
        <taxon>Embryophyta</taxon>
        <taxon>Tracheophyta</taxon>
        <taxon>Spermatophyta</taxon>
        <taxon>Magnoliopsida</taxon>
        <taxon>eudicotyledons</taxon>
        <taxon>Gunneridae</taxon>
        <taxon>Pentapetalae</taxon>
        <taxon>asterids</taxon>
        <taxon>campanulids</taxon>
        <taxon>Asterales</taxon>
        <taxon>Asteraceae</taxon>
        <taxon>Asteroideae</taxon>
        <taxon>Anthemideae</taxon>
        <taxon>Anthemidinae</taxon>
        <taxon>Tanacetum</taxon>
    </lineage>
</organism>
<name>A0A699J273_TANCI</name>
<dbReference type="AlphaFoldDB" id="A0A699J273"/>
<evidence type="ECO:0008006" key="3">
    <source>
        <dbReference type="Google" id="ProtNLM"/>
    </source>
</evidence>